<dbReference type="PROSITE" id="PS51273">
    <property type="entry name" value="GATASE_TYPE_1"/>
    <property type="match status" value="1"/>
</dbReference>
<dbReference type="SUPFAM" id="SSF52317">
    <property type="entry name" value="Class I glutamine amidotransferase-like"/>
    <property type="match status" value="1"/>
</dbReference>
<accession>F3YYZ1</accession>
<dbReference type="InterPro" id="IPR044668">
    <property type="entry name" value="PuuD-like"/>
</dbReference>
<keyword evidence="2" id="KW-1185">Reference proteome</keyword>
<protein>
    <submittedName>
        <fullName evidence="1">Peptidase C26</fullName>
    </submittedName>
</protein>
<dbReference type="InterPro" id="IPR011697">
    <property type="entry name" value="Peptidase_C26"/>
</dbReference>
<dbReference type="Pfam" id="PF07722">
    <property type="entry name" value="Peptidase_C26"/>
    <property type="match status" value="1"/>
</dbReference>
<gene>
    <name evidence="1" type="ORF">Desaf_1297</name>
</gene>
<reference evidence="1 2" key="1">
    <citation type="journal article" date="2011" name="J. Bacteriol.">
        <title>Genome sequence of the mercury-methylating and pleomorphic Desulfovibrio africanus Strain Walvis Bay.</title>
        <authorList>
            <person name="Brown S.D."/>
            <person name="Wall J.D."/>
            <person name="Kucken A.M."/>
            <person name="Gilmour C.C."/>
            <person name="Podar M."/>
            <person name="Brandt C.C."/>
            <person name="Teshima H."/>
            <person name="Detter J.C."/>
            <person name="Han C.S."/>
            <person name="Land M.L."/>
            <person name="Lucas S."/>
            <person name="Han J."/>
            <person name="Pennacchio L."/>
            <person name="Nolan M."/>
            <person name="Pitluck S."/>
            <person name="Woyke T."/>
            <person name="Goodwin L."/>
            <person name="Palumbo A.V."/>
            <person name="Elias D.A."/>
        </authorList>
    </citation>
    <scope>NUCLEOTIDE SEQUENCE [LARGE SCALE GENOMIC DNA]</scope>
    <source>
        <strain evidence="1 2">Walvis Bay</strain>
    </source>
</reference>
<dbReference type="STRING" id="690850.Desaf_1297"/>
<name>F3YYZ1_DESAF</name>
<dbReference type="GO" id="GO:0033969">
    <property type="term" value="F:gamma-glutamyl-gamma-aminobutyrate hydrolase activity"/>
    <property type="evidence" value="ECO:0007669"/>
    <property type="project" value="TreeGrafter"/>
</dbReference>
<dbReference type="GO" id="GO:0005829">
    <property type="term" value="C:cytosol"/>
    <property type="evidence" value="ECO:0007669"/>
    <property type="project" value="TreeGrafter"/>
</dbReference>
<evidence type="ECO:0000313" key="1">
    <source>
        <dbReference type="EMBL" id="EGJ49636.1"/>
    </source>
</evidence>
<sequence length="262" mass="29045">MRRPLVGVTGPDKGGLAAWLCTWLAIRRAGGKACRIAPSRQHPVDIDALVLGGGSDVDPRHYGQERLELEESIREQKGERGWWRRWLNIVLFPLLWLLRLVLSTRQAPAVDHARDELELKILGAALLRQIPVLGICRGAQLLNIGLGGSLHQELSAFYTEIPQVRTVFPRKEVLLEPDSRLAGILGATSARVNALHDQAVKTLGSDLRVVAREPSGVVQAIEHTRQPLALGVQWHPEFMPQIASQQNIFRALVRQAARQPGE</sequence>
<dbReference type="AlphaFoldDB" id="F3YYZ1"/>
<dbReference type="RefSeq" id="WP_014259432.1">
    <property type="nucleotide sequence ID" value="NC_016629.1"/>
</dbReference>
<dbReference type="Gene3D" id="3.40.50.880">
    <property type="match status" value="1"/>
</dbReference>
<proteinExistence type="predicted"/>
<dbReference type="InterPro" id="IPR029062">
    <property type="entry name" value="Class_I_gatase-like"/>
</dbReference>
<dbReference type="HOGENOM" id="CLU_030756_3_0_7"/>
<dbReference type="CDD" id="cd01745">
    <property type="entry name" value="GATase1_2"/>
    <property type="match status" value="1"/>
</dbReference>
<dbReference type="GO" id="GO:0006598">
    <property type="term" value="P:polyamine catabolic process"/>
    <property type="evidence" value="ECO:0007669"/>
    <property type="project" value="TreeGrafter"/>
</dbReference>
<dbReference type="KEGG" id="daf:Desaf_1297"/>
<dbReference type="PANTHER" id="PTHR43235">
    <property type="entry name" value="GLUTAMINE AMIDOTRANSFERASE PB2B2.05-RELATED"/>
    <property type="match status" value="1"/>
</dbReference>
<dbReference type="EMBL" id="CP003221">
    <property type="protein sequence ID" value="EGJ49636.1"/>
    <property type="molecule type" value="Genomic_DNA"/>
</dbReference>
<dbReference type="eggNOG" id="COG2071">
    <property type="taxonomic scope" value="Bacteria"/>
</dbReference>
<dbReference type="PANTHER" id="PTHR43235:SF1">
    <property type="entry name" value="GLUTAMINE AMIDOTRANSFERASE PB2B2.05-RELATED"/>
    <property type="match status" value="1"/>
</dbReference>
<organism evidence="1 2">
    <name type="scientific">Desulfocurvibacter africanus subsp. africanus str. Walvis Bay</name>
    <dbReference type="NCBI Taxonomy" id="690850"/>
    <lineage>
        <taxon>Bacteria</taxon>
        <taxon>Pseudomonadati</taxon>
        <taxon>Thermodesulfobacteriota</taxon>
        <taxon>Desulfovibrionia</taxon>
        <taxon>Desulfovibrionales</taxon>
        <taxon>Desulfovibrionaceae</taxon>
        <taxon>Desulfocurvibacter</taxon>
    </lineage>
</organism>
<evidence type="ECO:0000313" key="2">
    <source>
        <dbReference type="Proteomes" id="UP000007844"/>
    </source>
</evidence>
<dbReference type="Proteomes" id="UP000007844">
    <property type="component" value="Chromosome"/>
</dbReference>